<keyword evidence="7 9" id="KW-1133">Transmembrane helix</keyword>
<dbReference type="Gene3D" id="1.10.287.130">
    <property type="match status" value="1"/>
</dbReference>
<feature type="domain" description="Histidine kinase" evidence="10">
    <location>
        <begin position="550"/>
        <end position="780"/>
    </location>
</feature>
<dbReference type="PROSITE" id="PS50839">
    <property type="entry name" value="CHASE"/>
    <property type="match status" value="1"/>
</dbReference>
<dbReference type="InterPro" id="IPR005467">
    <property type="entry name" value="His_kinase_dom"/>
</dbReference>
<evidence type="ECO:0000256" key="9">
    <source>
        <dbReference type="SAM" id="Phobius"/>
    </source>
</evidence>
<dbReference type="PANTHER" id="PTHR43065:SF47">
    <property type="match status" value="1"/>
</dbReference>
<comment type="subcellular location">
    <subcellularLocation>
        <location evidence="2">Cell membrane</location>
        <topology evidence="2">Multi-pass membrane protein</topology>
    </subcellularLocation>
</comment>
<keyword evidence="6 9" id="KW-0812">Transmembrane</keyword>
<dbReference type="Gene3D" id="3.30.565.10">
    <property type="entry name" value="Histidine kinase-like ATPase, C-terminal domain"/>
    <property type="match status" value="1"/>
</dbReference>
<organism evidence="12 13">
    <name type="scientific">Zhongshania arctica</name>
    <dbReference type="NCBI Taxonomy" id="3238302"/>
    <lineage>
        <taxon>Bacteria</taxon>
        <taxon>Pseudomonadati</taxon>
        <taxon>Pseudomonadota</taxon>
        <taxon>Gammaproteobacteria</taxon>
        <taxon>Cellvibrionales</taxon>
        <taxon>Spongiibacteraceae</taxon>
        <taxon>Zhongshania</taxon>
    </lineage>
</organism>
<feature type="transmembrane region" description="Helical" evidence="9">
    <location>
        <begin position="54"/>
        <end position="71"/>
    </location>
</feature>
<dbReference type="Pfam" id="PF02518">
    <property type="entry name" value="HATPase_c"/>
    <property type="match status" value="1"/>
</dbReference>
<evidence type="ECO:0000259" key="11">
    <source>
        <dbReference type="PROSITE" id="PS50839"/>
    </source>
</evidence>
<dbReference type="InterPro" id="IPR006189">
    <property type="entry name" value="CHASE_dom"/>
</dbReference>
<dbReference type="EC" id="2.7.13.3" evidence="3"/>
<dbReference type="PRINTS" id="PR00344">
    <property type="entry name" value="BCTRLSENSOR"/>
</dbReference>
<feature type="transmembrane region" description="Helical" evidence="9">
    <location>
        <begin position="194"/>
        <end position="213"/>
    </location>
</feature>
<accession>A0ABV3TXH1</accession>
<dbReference type="Pfam" id="PF05231">
    <property type="entry name" value="MASE1"/>
    <property type="match status" value="1"/>
</dbReference>
<dbReference type="InterPro" id="IPR004358">
    <property type="entry name" value="Sig_transdc_His_kin-like_C"/>
</dbReference>
<evidence type="ECO:0000256" key="7">
    <source>
        <dbReference type="ARBA" id="ARBA00022989"/>
    </source>
</evidence>
<dbReference type="PANTHER" id="PTHR43065">
    <property type="entry name" value="SENSOR HISTIDINE KINASE"/>
    <property type="match status" value="1"/>
</dbReference>
<evidence type="ECO:0000256" key="2">
    <source>
        <dbReference type="ARBA" id="ARBA00004651"/>
    </source>
</evidence>
<evidence type="ECO:0000256" key="4">
    <source>
        <dbReference type="ARBA" id="ARBA00022475"/>
    </source>
</evidence>
<dbReference type="InterPro" id="IPR036890">
    <property type="entry name" value="HATPase_C_sf"/>
</dbReference>
<evidence type="ECO:0000256" key="3">
    <source>
        <dbReference type="ARBA" id="ARBA00012438"/>
    </source>
</evidence>
<dbReference type="SUPFAM" id="SSF55874">
    <property type="entry name" value="ATPase domain of HSP90 chaperone/DNA topoisomerase II/histidine kinase"/>
    <property type="match status" value="1"/>
</dbReference>
<dbReference type="CDD" id="cd00075">
    <property type="entry name" value="HATPase"/>
    <property type="match status" value="1"/>
</dbReference>
<feature type="transmembrane region" description="Helical" evidence="9">
    <location>
        <begin position="77"/>
        <end position="104"/>
    </location>
</feature>
<feature type="transmembrane region" description="Helical" evidence="9">
    <location>
        <begin position="162"/>
        <end position="182"/>
    </location>
</feature>
<comment type="caution">
    <text evidence="12">The sequence shown here is derived from an EMBL/GenBank/DDBJ whole genome shotgun (WGS) entry which is preliminary data.</text>
</comment>
<keyword evidence="5" id="KW-0597">Phosphoprotein</keyword>
<dbReference type="Gene3D" id="3.30.450.350">
    <property type="entry name" value="CHASE domain"/>
    <property type="match status" value="1"/>
</dbReference>
<evidence type="ECO:0000256" key="6">
    <source>
        <dbReference type="ARBA" id="ARBA00022692"/>
    </source>
</evidence>
<evidence type="ECO:0000256" key="5">
    <source>
        <dbReference type="ARBA" id="ARBA00022553"/>
    </source>
</evidence>
<reference evidence="12 13" key="1">
    <citation type="journal article" date="2011" name="Int. J. Syst. Evol. Microbiol.">
        <title>Zhongshania antarctica gen. nov., sp. nov. and Zhongshania guokunii sp. nov., gammaproteobacteria respectively isolated from coastal attached (fast) ice and surface seawater of the Antarctic.</title>
        <authorList>
            <person name="Li H.J."/>
            <person name="Zhang X.Y."/>
            <person name="Chen C.X."/>
            <person name="Zhang Y.J."/>
            <person name="Gao Z.M."/>
            <person name="Yu Y."/>
            <person name="Chen X.L."/>
            <person name="Chen B."/>
            <person name="Zhang Y.Z."/>
        </authorList>
    </citation>
    <scope>NUCLEOTIDE SEQUENCE [LARGE SCALE GENOMIC DNA]</scope>
    <source>
        <strain evidence="12 13">R06B22</strain>
    </source>
</reference>
<dbReference type="InterPro" id="IPR042240">
    <property type="entry name" value="CHASE_sf"/>
</dbReference>
<dbReference type="SMART" id="SM01079">
    <property type="entry name" value="CHASE"/>
    <property type="match status" value="1"/>
</dbReference>
<dbReference type="PROSITE" id="PS50109">
    <property type="entry name" value="HIS_KIN"/>
    <property type="match status" value="1"/>
</dbReference>
<dbReference type="SMART" id="SM00387">
    <property type="entry name" value="HATPase_c"/>
    <property type="match status" value="1"/>
</dbReference>
<comment type="catalytic activity">
    <reaction evidence="1">
        <text>ATP + protein L-histidine = ADP + protein N-phospho-L-histidine.</text>
        <dbReference type="EC" id="2.7.13.3"/>
    </reaction>
</comment>
<sequence>MLNRLSILIFLLALAYFVMGKLALFLAIPPGYATAIWPAAGVALAALLIKGYRLWPGVLLGSFLVNIGSLPDTSEPLAAMASGLVVPFIIASGAALQAVFGAWLVRRYIGLNITLDSVREVLRFIIFACGIACTVAASIGTATLVIAGLLPIENFVFNWLTWWVGDGLGVMTFTVLMLVCFGEPRDIWRSRRRILPLIMGGVSVVVVTLYIFGSRWELSRQQAEFRQYSEQVFSRAQAIINAHIENLYALGAFFEVSSDVTVLEFDAFVDGFLKRNTGFQAMAWVQHVREDKRQLVESQMSAEQGLPVVFTRRSDEQGLVPQLSHDEYAVIRYIEPLAQNVTAVGYDINSNALVRQALSRALTSDEPATTGPLPLVQGRSNDLGLVVYLPASVRGLARGEGALLGYVAAVFRIQDLMGLLLSPDSLRHISASVSAQEGSTFYASSKEPLGQALFSESAILDFADSKWTFKLDADQQYLAGGRSMVPWGMLAGGMLFTGLLGMTFLVLTGQKYSSEAARKELKAMLARLQDTQEHLVESEKMASLGGLVAGFAHELNTPLGIAITAESTLQRDLAKLSAAMGGATTPRALTDMLGRMQEASRIVLANAQRAGALIMSFKQVSVDQATSETRTINLHDYLADVLLHLAPNYRRSGHQVLLDCPPDISIRTVPGGISQVVINLLANSLIHAFTSDQKGHISLSVRQSSSGVVIRFSDDGIGIPEQDQKKIFEPFYTTRRSAGGTGLGLHIVYNTIIRQLQGRISVSSQPDQGTTFEISLPLTINDAEYQDSSPMAA</sequence>
<evidence type="ECO:0000259" key="10">
    <source>
        <dbReference type="PROSITE" id="PS50109"/>
    </source>
</evidence>
<dbReference type="InterPro" id="IPR003594">
    <property type="entry name" value="HATPase_dom"/>
</dbReference>
<evidence type="ECO:0000256" key="1">
    <source>
        <dbReference type="ARBA" id="ARBA00000085"/>
    </source>
</evidence>
<dbReference type="EMBL" id="JBFRYB010000001">
    <property type="protein sequence ID" value="MEX1666300.1"/>
    <property type="molecule type" value="Genomic_DNA"/>
</dbReference>
<evidence type="ECO:0000313" key="12">
    <source>
        <dbReference type="EMBL" id="MEX1666300.1"/>
    </source>
</evidence>
<evidence type="ECO:0000256" key="8">
    <source>
        <dbReference type="ARBA" id="ARBA00023136"/>
    </source>
</evidence>
<gene>
    <name evidence="12" type="ORF">AB4875_12465</name>
</gene>
<dbReference type="InterPro" id="IPR007895">
    <property type="entry name" value="MASE1"/>
</dbReference>
<protein>
    <recommendedName>
        <fullName evidence="3">histidine kinase</fullName>
        <ecNumber evidence="3">2.7.13.3</ecNumber>
    </recommendedName>
</protein>
<evidence type="ECO:0000313" key="13">
    <source>
        <dbReference type="Proteomes" id="UP001557484"/>
    </source>
</evidence>
<dbReference type="RefSeq" id="WP_368376383.1">
    <property type="nucleotide sequence ID" value="NZ_JBFRYB010000001.1"/>
</dbReference>
<keyword evidence="13" id="KW-1185">Reference proteome</keyword>
<proteinExistence type="predicted"/>
<keyword evidence="8 9" id="KW-0472">Membrane</keyword>
<dbReference type="CDD" id="cd00082">
    <property type="entry name" value="HisKA"/>
    <property type="match status" value="1"/>
</dbReference>
<feature type="transmembrane region" description="Helical" evidence="9">
    <location>
        <begin position="30"/>
        <end position="49"/>
    </location>
</feature>
<dbReference type="InterPro" id="IPR003661">
    <property type="entry name" value="HisK_dim/P_dom"/>
</dbReference>
<feature type="transmembrane region" description="Helical" evidence="9">
    <location>
        <begin position="124"/>
        <end position="150"/>
    </location>
</feature>
<name>A0ABV3TXH1_9GAMM</name>
<feature type="domain" description="CHASE" evidence="11">
    <location>
        <begin position="256"/>
        <end position="417"/>
    </location>
</feature>
<dbReference type="Pfam" id="PF03924">
    <property type="entry name" value="CHASE"/>
    <property type="match status" value="1"/>
</dbReference>
<feature type="transmembrane region" description="Helical" evidence="9">
    <location>
        <begin position="487"/>
        <end position="509"/>
    </location>
</feature>
<dbReference type="Proteomes" id="UP001557484">
    <property type="component" value="Unassembled WGS sequence"/>
</dbReference>
<keyword evidence="4" id="KW-1003">Cell membrane</keyword>